<dbReference type="InterPro" id="IPR049492">
    <property type="entry name" value="BD-FAE-like_dom"/>
</dbReference>
<proteinExistence type="predicted"/>
<feature type="domain" description="BD-FAE-like" evidence="3">
    <location>
        <begin position="129"/>
        <end position="318"/>
    </location>
</feature>
<evidence type="ECO:0000313" key="4">
    <source>
        <dbReference type="EMBL" id="MBG6135522.1"/>
    </source>
</evidence>
<keyword evidence="1" id="KW-0378">Hydrolase</keyword>
<dbReference type="Proteomes" id="UP000622552">
    <property type="component" value="Unassembled WGS sequence"/>
</dbReference>
<evidence type="ECO:0000313" key="5">
    <source>
        <dbReference type="Proteomes" id="UP000622552"/>
    </source>
</evidence>
<dbReference type="InterPro" id="IPR029058">
    <property type="entry name" value="AB_hydrolase_fold"/>
</dbReference>
<keyword evidence="5" id="KW-1185">Reference proteome</keyword>
<dbReference type="SUPFAM" id="SSF53474">
    <property type="entry name" value="alpha/beta-Hydrolases"/>
    <property type="match status" value="1"/>
</dbReference>
<comment type="caution">
    <text evidence="4">The sequence shown here is derived from an EMBL/GenBank/DDBJ whole genome shotgun (WGS) entry which is preliminary data.</text>
</comment>
<evidence type="ECO:0000256" key="1">
    <source>
        <dbReference type="ARBA" id="ARBA00022801"/>
    </source>
</evidence>
<keyword evidence="2" id="KW-0472">Membrane</keyword>
<dbReference type="AlphaFoldDB" id="A0A8J7KNS1"/>
<dbReference type="EMBL" id="JADOUF010000001">
    <property type="protein sequence ID" value="MBG6135522.1"/>
    <property type="molecule type" value="Genomic_DNA"/>
</dbReference>
<feature type="transmembrane region" description="Helical" evidence="2">
    <location>
        <begin position="41"/>
        <end position="60"/>
    </location>
</feature>
<organism evidence="4 5">
    <name type="scientific">Longispora fulva</name>
    <dbReference type="NCBI Taxonomy" id="619741"/>
    <lineage>
        <taxon>Bacteria</taxon>
        <taxon>Bacillati</taxon>
        <taxon>Actinomycetota</taxon>
        <taxon>Actinomycetes</taxon>
        <taxon>Micromonosporales</taxon>
        <taxon>Micromonosporaceae</taxon>
        <taxon>Longispora</taxon>
    </lineage>
</organism>
<dbReference type="InterPro" id="IPR050300">
    <property type="entry name" value="GDXG_lipolytic_enzyme"/>
</dbReference>
<evidence type="ECO:0000256" key="2">
    <source>
        <dbReference type="SAM" id="Phobius"/>
    </source>
</evidence>
<dbReference type="Pfam" id="PF20434">
    <property type="entry name" value="BD-FAE"/>
    <property type="match status" value="1"/>
</dbReference>
<dbReference type="GO" id="GO:0016787">
    <property type="term" value="F:hydrolase activity"/>
    <property type="evidence" value="ECO:0007669"/>
    <property type="project" value="UniProtKB-KW"/>
</dbReference>
<dbReference type="PANTHER" id="PTHR48081">
    <property type="entry name" value="AB HYDROLASE SUPERFAMILY PROTEIN C4A8.06C"/>
    <property type="match status" value="1"/>
</dbReference>
<dbReference type="RefSeq" id="WP_233472451.1">
    <property type="nucleotide sequence ID" value="NZ_BONS01000002.1"/>
</dbReference>
<sequence length="372" mass="39886">MIVVMALSWLLTAVLAVSVLVVATARIPVRLIILSALLDRYGLYLIPLGLLALVLAGWAYAGGARITGSLAALVACAAVVAGVVLLASALRAARRAGARLSLRRYVAGGRNEGRPVQERSVEYREGLPLDVKLPAGPAAGPYPAVIWVHGGGWNEGDRGEAPLWHRWLNERGYAVFAIEYRLAPPPRWDQAPEDVRAAVAWVRAHAAEYGVDPGRVMLAGGSAGGNLALLAAYTTPDVRAVAAFYPPTDIAEAWRDTGFPPVRVMAENYTGGTPVEVPDRYRAASPVTHVRPGLPPTLLMHGDRDHVAPYAGSPRLARLLGEAGVPHRLVRLPFAEHVFDFSWGAWSTQICRHVFAEFLDEHSPPHAGPAGH</sequence>
<name>A0A8J7KNS1_9ACTN</name>
<evidence type="ECO:0000259" key="3">
    <source>
        <dbReference type="Pfam" id="PF20434"/>
    </source>
</evidence>
<reference evidence="4" key="1">
    <citation type="submission" date="2020-11" db="EMBL/GenBank/DDBJ databases">
        <title>Sequencing the genomes of 1000 actinobacteria strains.</title>
        <authorList>
            <person name="Klenk H.-P."/>
        </authorList>
    </citation>
    <scope>NUCLEOTIDE SEQUENCE</scope>
    <source>
        <strain evidence="4">DSM 45356</strain>
    </source>
</reference>
<dbReference type="Gene3D" id="3.40.50.1820">
    <property type="entry name" value="alpha/beta hydrolase"/>
    <property type="match status" value="1"/>
</dbReference>
<feature type="transmembrane region" description="Helical" evidence="2">
    <location>
        <begin position="66"/>
        <end position="90"/>
    </location>
</feature>
<accession>A0A8J7KNS1</accession>
<keyword evidence="2" id="KW-1133">Transmembrane helix</keyword>
<gene>
    <name evidence="4" type="ORF">IW245_001716</name>
</gene>
<keyword evidence="2" id="KW-0812">Transmembrane</keyword>
<protein>
    <submittedName>
        <fullName evidence="4">Acetyl esterase/lipase</fullName>
    </submittedName>
</protein>
<feature type="transmembrane region" description="Helical" evidence="2">
    <location>
        <begin position="6"/>
        <end position="29"/>
    </location>
</feature>